<keyword evidence="4" id="KW-0804">Transcription</keyword>
<dbReference type="SUPFAM" id="SSF46785">
    <property type="entry name" value="Winged helix' DNA-binding domain"/>
    <property type="match status" value="1"/>
</dbReference>
<dbReference type="EMBL" id="CP059693">
    <property type="protein sequence ID" value="WDE13847.1"/>
    <property type="molecule type" value="Genomic_DNA"/>
</dbReference>
<dbReference type="SUPFAM" id="SSF53850">
    <property type="entry name" value="Periplasmic binding protein-like II"/>
    <property type="match status" value="1"/>
</dbReference>
<gene>
    <name evidence="6" type="ORF">H3N35_10635</name>
</gene>
<accession>A0ABY7VJB8</accession>
<keyword evidence="2" id="KW-0805">Transcription regulation</keyword>
<dbReference type="InterPro" id="IPR036390">
    <property type="entry name" value="WH_DNA-bd_sf"/>
</dbReference>
<evidence type="ECO:0000256" key="3">
    <source>
        <dbReference type="ARBA" id="ARBA00023125"/>
    </source>
</evidence>
<evidence type="ECO:0000313" key="6">
    <source>
        <dbReference type="EMBL" id="WDE13847.1"/>
    </source>
</evidence>
<dbReference type="Gene3D" id="3.40.190.10">
    <property type="entry name" value="Periplasmic binding protein-like II"/>
    <property type="match status" value="2"/>
</dbReference>
<proteinExistence type="inferred from homology"/>
<protein>
    <submittedName>
        <fullName evidence="6">LysR family transcriptional regulator</fullName>
    </submittedName>
</protein>
<keyword evidence="3" id="KW-0238">DNA-binding</keyword>
<dbReference type="Proteomes" id="UP001215231">
    <property type="component" value="Chromosome"/>
</dbReference>
<comment type="similarity">
    <text evidence="1">Belongs to the LysR transcriptional regulatory family.</text>
</comment>
<keyword evidence="7" id="KW-1185">Reference proteome</keyword>
<evidence type="ECO:0000313" key="7">
    <source>
        <dbReference type="Proteomes" id="UP001215231"/>
    </source>
</evidence>
<dbReference type="Pfam" id="PF03466">
    <property type="entry name" value="LysR_substrate"/>
    <property type="match status" value="1"/>
</dbReference>
<dbReference type="InterPro" id="IPR036388">
    <property type="entry name" value="WH-like_DNA-bd_sf"/>
</dbReference>
<dbReference type="Gene3D" id="1.10.10.10">
    <property type="entry name" value="Winged helix-like DNA-binding domain superfamily/Winged helix DNA-binding domain"/>
    <property type="match status" value="1"/>
</dbReference>
<dbReference type="InterPro" id="IPR000847">
    <property type="entry name" value="LysR_HTH_N"/>
</dbReference>
<dbReference type="InterPro" id="IPR005119">
    <property type="entry name" value="LysR_subst-bd"/>
</dbReference>
<feature type="domain" description="HTH lysR-type" evidence="5">
    <location>
        <begin position="1"/>
        <end position="63"/>
    </location>
</feature>
<organism evidence="6 7">
    <name type="scientific">Thalassomonas haliotis</name>
    <dbReference type="NCBI Taxonomy" id="485448"/>
    <lineage>
        <taxon>Bacteria</taxon>
        <taxon>Pseudomonadati</taxon>
        <taxon>Pseudomonadota</taxon>
        <taxon>Gammaproteobacteria</taxon>
        <taxon>Alteromonadales</taxon>
        <taxon>Colwelliaceae</taxon>
        <taxon>Thalassomonas</taxon>
    </lineage>
</organism>
<dbReference type="PANTHER" id="PTHR30537:SF26">
    <property type="entry name" value="GLYCINE CLEAVAGE SYSTEM TRANSCRIPTIONAL ACTIVATOR"/>
    <property type="match status" value="1"/>
</dbReference>
<dbReference type="Pfam" id="PF00126">
    <property type="entry name" value="HTH_1"/>
    <property type="match status" value="1"/>
</dbReference>
<evidence type="ECO:0000256" key="4">
    <source>
        <dbReference type="ARBA" id="ARBA00023163"/>
    </source>
</evidence>
<dbReference type="PANTHER" id="PTHR30537">
    <property type="entry name" value="HTH-TYPE TRANSCRIPTIONAL REGULATOR"/>
    <property type="match status" value="1"/>
</dbReference>
<name>A0ABY7VJB8_9GAMM</name>
<dbReference type="PRINTS" id="PR00039">
    <property type="entry name" value="HTHLYSR"/>
</dbReference>
<reference evidence="6 7" key="1">
    <citation type="journal article" date="2022" name="Mar. Drugs">
        <title>Bioassay-Guided Fractionation Leads to the Detection of Cholic Acid Generated by the Rare Thalassomonas sp.</title>
        <authorList>
            <person name="Pheiffer F."/>
            <person name="Schneider Y.K."/>
            <person name="Hansen E.H."/>
            <person name="Andersen J.H."/>
            <person name="Isaksson J."/>
            <person name="Busche T."/>
            <person name="R C."/>
            <person name="Kalinowski J."/>
            <person name="Zyl L.V."/>
            <person name="Trindade M."/>
        </authorList>
    </citation>
    <scope>NUCLEOTIDE SEQUENCE [LARGE SCALE GENOMIC DNA]</scope>
    <source>
        <strain evidence="6 7">A5K-61T</strain>
    </source>
</reference>
<evidence type="ECO:0000256" key="2">
    <source>
        <dbReference type="ARBA" id="ARBA00023015"/>
    </source>
</evidence>
<evidence type="ECO:0000259" key="5">
    <source>
        <dbReference type="PROSITE" id="PS50931"/>
    </source>
</evidence>
<dbReference type="PROSITE" id="PS50931">
    <property type="entry name" value="HTH_LYSR"/>
    <property type="match status" value="1"/>
</dbReference>
<sequence length="312" mass="35698">MDKRLKHLSLLRGFESAARHNSYSKAAHELFISQAAISQQMRQLEQALDVKLFIRHKREMQLTPSGETLFQATHEAFRTLIQALNNIQTEELAGSLTITSTQSFASLWLMPRLYRFSVKHPEVTIKIAGSNHIEDLRHSHIDLAIRFGAGARQQTQAGLHCESFGQEEVYPVCTPSLAAEMHLEEPRDILKCWLINLRNARLNDWQVWFDEAGIENYQQHNMWTEVTSTDLALSAVLSGHGITLSSKSLFSQYVNSGQLVIPFNIKHPNTVPRYLVYDENSAKKQRLAVFINWLKEEMAAYESSTQQTQEFL</sequence>
<evidence type="ECO:0000256" key="1">
    <source>
        <dbReference type="ARBA" id="ARBA00009437"/>
    </source>
</evidence>
<dbReference type="RefSeq" id="WP_274054294.1">
    <property type="nucleotide sequence ID" value="NZ_CP059693.1"/>
</dbReference>
<dbReference type="InterPro" id="IPR058163">
    <property type="entry name" value="LysR-type_TF_proteobact-type"/>
</dbReference>
<dbReference type="CDD" id="cd08432">
    <property type="entry name" value="PBP2_GcdR_TrpI_HvrB_AmpR_like"/>
    <property type="match status" value="1"/>
</dbReference>